<feature type="compositionally biased region" description="Basic and acidic residues" evidence="10">
    <location>
        <begin position="573"/>
        <end position="596"/>
    </location>
</feature>
<dbReference type="GO" id="GO:0008017">
    <property type="term" value="F:microtubule binding"/>
    <property type="evidence" value="ECO:0007669"/>
    <property type="project" value="InterPro"/>
</dbReference>
<dbReference type="GO" id="GO:0060041">
    <property type="term" value="P:retina development in camera-type eye"/>
    <property type="evidence" value="ECO:0007669"/>
    <property type="project" value="TreeGrafter"/>
</dbReference>
<organism evidence="11 12">
    <name type="scientific">Crotalus adamanteus</name>
    <name type="common">Eastern diamondback rattlesnake</name>
    <dbReference type="NCBI Taxonomy" id="8729"/>
    <lineage>
        <taxon>Eukaryota</taxon>
        <taxon>Metazoa</taxon>
        <taxon>Chordata</taxon>
        <taxon>Craniata</taxon>
        <taxon>Vertebrata</taxon>
        <taxon>Euteleostomi</taxon>
        <taxon>Lepidosauria</taxon>
        <taxon>Squamata</taxon>
        <taxon>Bifurcata</taxon>
        <taxon>Unidentata</taxon>
        <taxon>Episquamata</taxon>
        <taxon>Toxicofera</taxon>
        <taxon>Serpentes</taxon>
        <taxon>Colubroidea</taxon>
        <taxon>Viperidae</taxon>
        <taxon>Crotalinae</taxon>
        <taxon>Crotalus</taxon>
    </lineage>
</organism>
<dbReference type="InterPro" id="IPR029136">
    <property type="entry name" value="MDM1"/>
</dbReference>
<keyword evidence="5" id="KW-0963">Cytoplasm</keyword>
<reference evidence="11 12" key="1">
    <citation type="journal article" date="2024" name="Proc. Natl. Acad. Sci. U.S.A.">
        <title>The genetic regulatory architecture and epigenomic basis for age-related changes in rattlesnake venom.</title>
        <authorList>
            <person name="Hogan M.P."/>
            <person name="Holding M.L."/>
            <person name="Nystrom G.S."/>
            <person name="Colston T.J."/>
            <person name="Bartlett D.A."/>
            <person name="Mason A.J."/>
            <person name="Ellsworth S.A."/>
            <person name="Rautsaw R.M."/>
            <person name="Lawrence K.C."/>
            <person name="Strickland J.L."/>
            <person name="He B."/>
            <person name="Fraser P."/>
            <person name="Margres M.J."/>
            <person name="Gilbert D.M."/>
            <person name="Gibbs H.L."/>
            <person name="Parkinson C.L."/>
            <person name="Rokyta D.R."/>
        </authorList>
    </citation>
    <scope>NUCLEOTIDE SEQUENCE [LARGE SCALE GENOMIC DNA]</scope>
    <source>
        <strain evidence="11">DRR0105</strain>
    </source>
</reference>
<name>A0AAW1BCJ5_CROAD</name>
<feature type="region of interest" description="Disordered" evidence="10">
    <location>
        <begin position="217"/>
        <end position="255"/>
    </location>
</feature>
<dbReference type="GO" id="GO:0005634">
    <property type="term" value="C:nucleus"/>
    <property type="evidence" value="ECO:0007669"/>
    <property type="project" value="UniProtKB-SubCell"/>
</dbReference>
<evidence type="ECO:0000313" key="12">
    <source>
        <dbReference type="Proteomes" id="UP001474421"/>
    </source>
</evidence>
<evidence type="ECO:0000256" key="3">
    <source>
        <dbReference type="ARBA" id="ARBA00010494"/>
    </source>
</evidence>
<proteinExistence type="inferred from homology"/>
<evidence type="ECO:0000256" key="5">
    <source>
        <dbReference type="ARBA" id="ARBA00022490"/>
    </source>
</evidence>
<evidence type="ECO:0000313" key="11">
    <source>
        <dbReference type="EMBL" id="KAK9399675.1"/>
    </source>
</evidence>
<dbReference type="Proteomes" id="UP001474421">
    <property type="component" value="Unassembled WGS sequence"/>
</dbReference>
<evidence type="ECO:0000256" key="6">
    <source>
        <dbReference type="ARBA" id="ARBA00022701"/>
    </source>
</evidence>
<dbReference type="Pfam" id="PF15501">
    <property type="entry name" value="MDM1"/>
    <property type="match status" value="1"/>
</dbReference>
<feature type="compositionally biased region" description="Polar residues" evidence="10">
    <location>
        <begin position="670"/>
        <end position="680"/>
    </location>
</feature>
<dbReference type="AlphaFoldDB" id="A0AAW1BCJ5"/>
<evidence type="ECO:0000256" key="10">
    <source>
        <dbReference type="SAM" id="MobiDB-lite"/>
    </source>
</evidence>
<dbReference type="GO" id="GO:0046600">
    <property type="term" value="P:negative regulation of centriole replication"/>
    <property type="evidence" value="ECO:0007669"/>
    <property type="project" value="InterPro"/>
</dbReference>
<evidence type="ECO:0000256" key="1">
    <source>
        <dbReference type="ARBA" id="ARBA00004114"/>
    </source>
</evidence>
<evidence type="ECO:0000256" key="4">
    <source>
        <dbReference type="ARBA" id="ARBA00013508"/>
    </source>
</evidence>
<comment type="subcellular location">
    <subcellularLocation>
        <location evidence="1">Cytoplasm</location>
        <location evidence="1">Cytoskeleton</location>
        <location evidence="1">Microtubule organizing center</location>
        <location evidence="1">Centrosome</location>
        <location evidence="1">Centriole</location>
    </subcellularLocation>
    <subcellularLocation>
        <location evidence="2">Nucleus</location>
    </subcellularLocation>
</comment>
<feature type="region of interest" description="Disordered" evidence="10">
    <location>
        <begin position="637"/>
        <end position="711"/>
    </location>
</feature>
<keyword evidence="6" id="KW-0493">Microtubule</keyword>
<evidence type="ECO:0000256" key="2">
    <source>
        <dbReference type="ARBA" id="ARBA00004123"/>
    </source>
</evidence>
<comment type="similarity">
    <text evidence="3">Belongs to the MDM1 family.</text>
</comment>
<dbReference type="EMBL" id="JAOTOJ010000006">
    <property type="protein sequence ID" value="KAK9399675.1"/>
    <property type="molecule type" value="Genomic_DNA"/>
</dbReference>
<sequence length="832" mass="94317">MEEININPSPSPRTRDYPSSASKESAPAQESPPAVGKGRVRGASKANTRAGSDWWLLAQASKDRRQVGRGAFCQGNATVYSCCNRPLFSTLRRLARFCCPRLVPARRRVMPIRWKGLSEYKRNFKWKQPEQPRFCNSTLEQKCQWAGLRSDEFGITREPNFISKRRVPYYDTQISKSFQWNGDNGLEKAALSEFEVSEPVELHKTDSKDVELNKDLIETSDAPRLPEKLHLSSAGSRSESTEALGRSKKSVPQTPVHENKVLASTKKELGKTDHGLNRVLQRRAGINISQSRSFPRSSEYQREFVWKTPQKLSPVLAADQFIHRSNQSIPPFKSPIIIPETEYERNFKPSPPIKQLKQCFLEESECPRSESIEVSCGEKNEKNKNTTKTTENSSNQNELEIKQKEKKQKQKSLCSHRCFKKMNTEYRSKFLSPSQYIYKQGAWIHVSKNIPYQVKELREKAEAYKQRTQGTHFSRDHLNQILSDNNRLWDLSSESSVEETMSNNIRALDLAGVPENKLSSGPNILAQPAPLQQSNIENLGVSDASTIPVKRRLVWDESHDDEQQETLSPTLGECKEEENKQEIDEVKKVKKNDKDASINNQQNSSEDRGDSSESLRACGRLPTPQLRVLGGIQRTHHDLKTPVTGGAVLISPQKGKHSSSLQIEKESSEKQSLANSQVSREQVKGKTNRGEEKTVTNSPAAGLKTLDPLPLRTDQCSNQDISGTRNCATLMHSEQMPTVFETKLVKGSDVPYWRRLCRIQGSLRDPEFQHNGNIASPKRSWLQLPLQERNYHDEDDVDRLSQLSARSAASGSLASQVLERAQRRKENFWGKM</sequence>
<keyword evidence="7" id="KW-0206">Cytoskeleton</keyword>
<comment type="caution">
    <text evidence="11">The sequence shown here is derived from an EMBL/GenBank/DDBJ whole genome shotgun (WGS) entry which is preliminary data.</text>
</comment>
<evidence type="ECO:0000256" key="7">
    <source>
        <dbReference type="ARBA" id="ARBA00023212"/>
    </source>
</evidence>
<dbReference type="PANTHER" id="PTHR32078">
    <property type="entry name" value="NUCLEAR PROTEIN MDM1"/>
    <property type="match status" value="1"/>
</dbReference>
<dbReference type="PANTHER" id="PTHR32078:SF1">
    <property type="entry name" value="NUCLEAR PROTEIN MDM1"/>
    <property type="match status" value="1"/>
</dbReference>
<keyword evidence="12" id="KW-1185">Reference proteome</keyword>
<evidence type="ECO:0000256" key="9">
    <source>
        <dbReference type="ARBA" id="ARBA00045771"/>
    </source>
</evidence>
<feature type="region of interest" description="Disordered" evidence="10">
    <location>
        <begin position="1"/>
        <end position="46"/>
    </location>
</feature>
<protein>
    <recommendedName>
        <fullName evidence="4">Nuclear protein MDM1</fullName>
    </recommendedName>
</protein>
<comment type="function">
    <text evidence="9">Microtubule-binding protein that negatively regulates centriole duplication. Binds to and stabilizes microtubules.</text>
</comment>
<accession>A0AAW1BCJ5</accession>
<evidence type="ECO:0000256" key="8">
    <source>
        <dbReference type="ARBA" id="ARBA00023242"/>
    </source>
</evidence>
<gene>
    <name evidence="11" type="ORF">NXF25_012694</name>
</gene>
<dbReference type="GO" id="GO:0005814">
    <property type="term" value="C:centriole"/>
    <property type="evidence" value="ECO:0007669"/>
    <property type="project" value="UniProtKB-SubCell"/>
</dbReference>
<feature type="compositionally biased region" description="Basic and acidic residues" evidence="10">
    <location>
        <begin position="681"/>
        <end position="694"/>
    </location>
</feature>
<feature type="region of interest" description="Disordered" evidence="10">
    <location>
        <begin position="556"/>
        <end position="617"/>
    </location>
</feature>
<keyword evidence="8" id="KW-0539">Nucleus</keyword>
<dbReference type="GO" id="GO:0005874">
    <property type="term" value="C:microtubule"/>
    <property type="evidence" value="ECO:0007669"/>
    <property type="project" value="UniProtKB-KW"/>
</dbReference>